<evidence type="ECO:0000256" key="3">
    <source>
        <dbReference type="ARBA" id="ARBA00022840"/>
    </source>
</evidence>
<evidence type="ECO:0000313" key="6">
    <source>
        <dbReference type="Proteomes" id="UP001560685"/>
    </source>
</evidence>
<dbReference type="PANTHER" id="PTHR43309">
    <property type="entry name" value="5-OXOPROLINASE SUBUNIT C"/>
    <property type="match status" value="1"/>
</dbReference>
<dbReference type="Proteomes" id="UP001560685">
    <property type="component" value="Unassembled WGS sequence"/>
</dbReference>
<comment type="caution">
    <text evidence="5">The sequence shown here is derived from an EMBL/GenBank/DDBJ whole genome shotgun (WGS) entry which is preliminary data.</text>
</comment>
<proteinExistence type="predicted"/>
<gene>
    <name evidence="5" type="ORF">ABFZ84_05425</name>
</gene>
<evidence type="ECO:0000313" key="5">
    <source>
        <dbReference type="EMBL" id="MEX6632984.1"/>
    </source>
</evidence>
<dbReference type="InterPro" id="IPR029000">
    <property type="entry name" value="Cyclophilin-like_dom_sf"/>
</dbReference>
<dbReference type="InterPro" id="IPR052708">
    <property type="entry name" value="PxpC"/>
</dbReference>
<dbReference type="Gene3D" id="2.40.100.10">
    <property type="entry name" value="Cyclophilin-like"/>
    <property type="match status" value="1"/>
</dbReference>
<evidence type="ECO:0000256" key="2">
    <source>
        <dbReference type="ARBA" id="ARBA00022801"/>
    </source>
</evidence>
<dbReference type="SMART" id="SM00797">
    <property type="entry name" value="AHS2"/>
    <property type="match status" value="1"/>
</dbReference>
<dbReference type="InterPro" id="IPR003778">
    <property type="entry name" value="CT_A_B"/>
</dbReference>
<keyword evidence="6" id="KW-1185">Reference proteome</keyword>
<evidence type="ECO:0000259" key="4">
    <source>
        <dbReference type="SMART" id="SM00797"/>
    </source>
</evidence>
<protein>
    <submittedName>
        <fullName evidence="5">Biotin-dependent carboxyltransferase family protein</fullName>
    </submittedName>
</protein>
<evidence type="ECO:0000256" key="1">
    <source>
        <dbReference type="ARBA" id="ARBA00022741"/>
    </source>
</evidence>
<dbReference type="RefSeq" id="WP_369312920.1">
    <property type="nucleotide sequence ID" value="NZ_JBEHZE010000001.1"/>
</dbReference>
<feature type="domain" description="Carboxyltransferase" evidence="4">
    <location>
        <begin position="26"/>
        <end position="304"/>
    </location>
</feature>
<dbReference type="Pfam" id="PF02626">
    <property type="entry name" value="CT_A_B"/>
    <property type="match status" value="1"/>
</dbReference>
<reference evidence="5 6" key="1">
    <citation type="submission" date="2024-05" db="EMBL/GenBank/DDBJ databases">
        <title>Three bacterial strains, DH-69, EH-24, and ECK-19 isolated from coastal sediments.</title>
        <authorList>
            <person name="Ye Y.-Q."/>
            <person name="Du Z.-J."/>
        </authorList>
    </citation>
    <scope>NUCLEOTIDE SEQUENCE [LARGE SCALE GENOMIC DNA]</scope>
    <source>
        <strain evidence="5 6">ECK-19</strain>
    </source>
</reference>
<accession>A0ABV3Z4N3</accession>
<dbReference type="EMBL" id="JBEHZE010000001">
    <property type="protein sequence ID" value="MEX6632984.1"/>
    <property type="molecule type" value="Genomic_DNA"/>
</dbReference>
<organism evidence="5 6">
    <name type="scientific">Hyphococcus lacteus</name>
    <dbReference type="NCBI Taxonomy" id="3143536"/>
    <lineage>
        <taxon>Bacteria</taxon>
        <taxon>Pseudomonadati</taxon>
        <taxon>Pseudomonadota</taxon>
        <taxon>Alphaproteobacteria</taxon>
        <taxon>Parvularculales</taxon>
        <taxon>Parvularculaceae</taxon>
        <taxon>Hyphococcus</taxon>
    </lineage>
</organism>
<keyword evidence="3" id="KW-0067">ATP-binding</keyword>
<sequence length="315" mass="33015">MGTFATVVQAGLSTTIQDLGRPGYRHLGVPLSGSADPLSLALANIALGNPASAPALECTLKGPTLKFATEGKIALGGAPMNATINKVPVEFYTAINVSTGDTLTIGQTNIGARCYIAFAGGLCASSFLGSASTYQPAAFGGHNGRALTSGDKLCLAELETGSPREITPAYRPQIGQDFFIRAVEGPEFNQLTNDAQERFFHAPWTVGRRADRMGIQLSGLSMTLDKSLPMASSAVFPGTVQCPPDGSPFLLSVDAQTIGGYPRIAQVIAADLPLLGQMRPNSKVWIAHTSHENAREITTQKSALIADILPGGLFR</sequence>
<keyword evidence="2" id="KW-0378">Hydrolase</keyword>
<name>A0ABV3Z4N3_9PROT</name>
<dbReference type="PANTHER" id="PTHR43309:SF3">
    <property type="entry name" value="5-OXOPROLINASE SUBUNIT C"/>
    <property type="match status" value="1"/>
</dbReference>
<keyword evidence="1" id="KW-0547">Nucleotide-binding</keyword>
<dbReference type="NCBIfam" id="TIGR00724">
    <property type="entry name" value="urea_amlyse_rel"/>
    <property type="match status" value="1"/>
</dbReference>